<evidence type="ECO:0008006" key="3">
    <source>
        <dbReference type="Google" id="ProtNLM"/>
    </source>
</evidence>
<dbReference type="OrthoDB" id="269876at2759"/>
<dbReference type="Proteomes" id="UP000192257">
    <property type="component" value="Unassembled WGS sequence"/>
</dbReference>
<gene>
    <name evidence="1" type="ORF">TM35_000041520</name>
</gene>
<protein>
    <recommendedName>
        <fullName evidence="3">Exocyst subunit Exo70 family protein</fullName>
    </recommendedName>
</protein>
<proteinExistence type="predicted"/>
<evidence type="ECO:0000313" key="1">
    <source>
        <dbReference type="EMBL" id="ORC91938.1"/>
    </source>
</evidence>
<accession>A0A1X0P526</accession>
<name>A0A1X0P526_9TRYP</name>
<dbReference type="AlphaFoldDB" id="A0A1X0P526"/>
<keyword evidence="2" id="KW-1185">Reference proteome</keyword>
<organism evidence="1 2">
    <name type="scientific">Trypanosoma theileri</name>
    <dbReference type="NCBI Taxonomy" id="67003"/>
    <lineage>
        <taxon>Eukaryota</taxon>
        <taxon>Discoba</taxon>
        <taxon>Euglenozoa</taxon>
        <taxon>Kinetoplastea</taxon>
        <taxon>Metakinetoplastina</taxon>
        <taxon>Trypanosomatida</taxon>
        <taxon>Trypanosomatidae</taxon>
        <taxon>Trypanosoma</taxon>
    </lineage>
</organism>
<dbReference type="VEuPathDB" id="TriTrypDB:TM35_000041520"/>
<sequence>MGFSTLDEQINALNALHISSAKTLDNFADTSRAIAERARRITADVQPWEIAQENIASTIEEMSRAARCYHPPPSLRLVLARKEKKPEALCKCIDYLVFTDNYLASHPPNPYADQIAANIAEQLNTVVKVAEDTVKESFITALQKDQLAREGDNEKRTTSTHFLIHKPEALNGIDKVIHRLGENFNRTDVVSVDVKQLLGEHMLRTVNSLLESCAKEDEIQPYSTITVRHGVAPMRKNYQKGSHYLLAISSKARQLVTESSDCLKRYVLDPLNDSFDVVEIPSELGTMVFDCVKDKCFSAIEVNEGMFSDPTRMFVLSRGEGIGLFGVRQNFRDIIFVGLELLEDLWKWKLLAESLPGDNHNFLDHVDNVVEKFLFEVRDLLDFYVTCKGSLEPGLLKEYTRTLHRTEWYPSLDCSAHVSVTNQVYLHKVLLTNYYGAMKLALHGSLLNTNAESRAVQEVEDYMMRCVFGTLRDLEVIAETAQEIQLDAMEDVGSNNNNHNLLQHLSNFHLGSNSHHAKDRSHLISPAIFMLNNIIFFIESYRKEACFHQRRLILEKSIDTKKKNTSRGKQEEEEEPSVPIVSNIIAMLEDEKRRYVDEFAASWSGCFPPISTDPRLASFNASTEELNKSQRMAVKHWYRDTAEALTKRIDACRNFAVLDASQRNALIEASVVAVREEFNLMELKLGGKTWSDRPLKWMVRDVEQWTDLLNKLF</sequence>
<comment type="caution">
    <text evidence="1">The sequence shown here is derived from an EMBL/GenBank/DDBJ whole genome shotgun (WGS) entry which is preliminary data.</text>
</comment>
<evidence type="ECO:0000313" key="2">
    <source>
        <dbReference type="Proteomes" id="UP000192257"/>
    </source>
</evidence>
<dbReference type="GeneID" id="39982126"/>
<reference evidence="1 2" key="1">
    <citation type="submission" date="2017-03" db="EMBL/GenBank/DDBJ databases">
        <title>An alternative strategy for trypanosome survival in the mammalian bloodstream revealed through genome and transcriptome analysis of the ubiquitous bovine parasite Trypanosoma (Megatrypanum) theileri.</title>
        <authorList>
            <person name="Kelly S."/>
            <person name="Ivens A."/>
            <person name="Mott A."/>
            <person name="O'Neill E."/>
            <person name="Emms D."/>
            <person name="Macleod O."/>
            <person name="Voorheis P."/>
            <person name="Matthews J."/>
            <person name="Matthews K."/>
            <person name="Carrington M."/>
        </authorList>
    </citation>
    <scope>NUCLEOTIDE SEQUENCE [LARGE SCALE GENOMIC DNA]</scope>
    <source>
        <strain evidence="1">Edinburgh</strain>
    </source>
</reference>
<dbReference type="RefSeq" id="XP_028886004.1">
    <property type="nucleotide sequence ID" value="XM_029022346.1"/>
</dbReference>
<dbReference type="EMBL" id="NBCO01000004">
    <property type="protein sequence ID" value="ORC91938.1"/>
    <property type="molecule type" value="Genomic_DNA"/>
</dbReference>